<dbReference type="EMBL" id="CP097508">
    <property type="protein sequence ID" value="URE10562.1"/>
    <property type="molecule type" value="Genomic_DNA"/>
</dbReference>
<evidence type="ECO:0000259" key="2">
    <source>
        <dbReference type="Pfam" id="PF04376"/>
    </source>
</evidence>
<organism evidence="3 4">
    <name type="scientific">Musa troglodytarum</name>
    <name type="common">fe'i banana</name>
    <dbReference type="NCBI Taxonomy" id="320322"/>
    <lineage>
        <taxon>Eukaryota</taxon>
        <taxon>Viridiplantae</taxon>
        <taxon>Streptophyta</taxon>
        <taxon>Embryophyta</taxon>
        <taxon>Tracheophyta</taxon>
        <taxon>Spermatophyta</taxon>
        <taxon>Magnoliopsida</taxon>
        <taxon>Liliopsida</taxon>
        <taxon>Zingiberales</taxon>
        <taxon>Musaceae</taxon>
        <taxon>Musa</taxon>
    </lineage>
</organism>
<feature type="region of interest" description="Disordered" evidence="1">
    <location>
        <begin position="1"/>
        <end position="27"/>
    </location>
</feature>
<evidence type="ECO:0000256" key="1">
    <source>
        <dbReference type="SAM" id="MobiDB-lite"/>
    </source>
</evidence>
<dbReference type="AlphaFoldDB" id="A0A9E7GDI4"/>
<protein>
    <recommendedName>
        <fullName evidence="2">N-end aminoacyl transferase N-terminal domain-containing protein</fullName>
    </recommendedName>
</protein>
<feature type="compositionally biased region" description="Low complexity" evidence="1">
    <location>
        <begin position="1"/>
        <end position="11"/>
    </location>
</feature>
<dbReference type="PANTHER" id="PTHR21367:SF1">
    <property type="entry name" value="ARGINYL-TRNA--PROTEIN TRANSFERASE 1"/>
    <property type="match status" value="1"/>
</dbReference>
<feature type="domain" description="N-end aminoacyl transferase N-terminal" evidence="2">
    <location>
        <begin position="38"/>
        <end position="128"/>
    </location>
</feature>
<gene>
    <name evidence="3" type="ORF">MUK42_05811</name>
</gene>
<feature type="compositionally biased region" description="Basic and acidic residues" evidence="1">
    <location>
        <begin position="12"/>
        <end position="23"/>
    </location>
</feature>
<dbReference type="GO" id="GO:0005737">
    <property type="term" value="C:cytoplasm"/>
    <property type="evidence" value="ECO:0007669"/>
    <property type="project" value="TreeGrafter"/>
</dbReference>
<dbReference type="InterPro" id="IPR007471">
    <property type="entry name" value="N-end_Aminoacyl_Trfase_N"/>
</dbReference>
<dbReference type="InterPro" id="IPR030700">
    <property type="entry name" value="N-end_Aminoacyl_Trfase"/>
</dbReference>
<reference evidence="3" key="1">
    <citation type="submission" date="2022-05" db="EMBL/GenBank/DDBJ databases">
        <title>The Musa troglodytarum L. genome provides insights into the mechanism of non-climacteric behaviour and enrichment of carotenoids.</title>
        <authorList>
            <person name="Wang J."/>
        </authorList>
    </citation>
    <scope>NUCLEOTIDE SEQUENCE</scope>
    <source>
        <tissue evidence="3">Leaf</tissue>
    </source>
</reference>
<dbReference type="Proteomes" id="UP001055439">
    <property type="component" value="Chromosome 6"/>
</dbReference>
<evidence type="ECO:0000313" key="4">
    <source>
        <dbReference type="Proteomes" id="UP001055439"/>
    </source>
</evidence>
<dbReference type="PANTHER" id="PTHR21367">
    <property type="entry name" value="ARGININE-TRNA-PROTEIN TRANSFERASE 1"/>
    <property type="match status" value="1"/>
</dbReference>
<dbReference type="OrthoDB" id="74183at2759"/>
<dbReference type="GO" id="GO:0004057">
    <property type="term" value="F:arginyl-tRNA--protein transferase activity"/>
    <property type="evidence" value="ECO:0007669"/>
    <property type="project" value="InterPro"/>
</dbReference>
<accession>A0A9E7GDI4</accession>
<dbReference type="Pfam" id="PF04376">
    <property type="entry name" value="ATE_N"/>
    <property type="match status" value="1"/>
</dbReference>
<sequence>MGDGTNSSRSSTEGRGEGRERGGNGETVVIDYGRRRTSCGYCRSDLQIQRRPWACGLWANNITGEDYQDMNTKCQCTDYGILWTEILDHGWRRSGSFIYKPEMEKTCCPSYTIHLKASDFFPSKEQARVRKRMQRSWFLDGTISMKESDSTKQKTNSSMGSLKLAGNKSVMKMTASSTKESSASTCDNLHNEYDVIYSLTKLIDYAVSVLVGSNFLSIAQLPKAVVKKVTPQAKKKLMEISEDLVY</sequence>
<evidence type="ECO:0000313" key="3">
    <source>
        <dbReference type="EMBL" id="URE10562.1"/>
    </source>
</evidence>
<keyword evidence="4" id="KW-1185">Reference proteome</keyword>
<proteinExistence type="predicted"/>
<name>A0A9E7GDI4_9LILI</name>